<keyword evidence="2" id="KW-1185">Reference proteome</keyword>
<evidence type="ECO:0000313" key="1">
    <source>
        <dbReference type="EMBL" id="QOX63083.1"/>
    </source>
</evidence>
<dbReference type="Proteomes" id="UP000594014">
    <property type="component" value="Chromosome"/>
</dbReference>
<dbReference type="EMBL" id="CP042469">
    <property type="protein sequence ID" value="QOX63083.1"/>
    <property type="molecule type" value="Genomic_DNA"/>
</dbReference>
<name>A0ACD1A9E1_9FIRM</name>
<evidence type="ECO:0000313" key="2">
    <source>
        <dbReference type="Proteomes" id="UP000594014"/>
    </source>
</evidence>
<gene>
    <name evidence="1" type="ORF">FRZ06_06875</name>
</gene>
<accession>A0ACD1A9E1</accession>
<reference evidence="1" key="1">
    <citation type="submission" date="2019-08" db="EMBL/GenBank/DDBJ databases">
        <title>Genome sequence of Clostridiales bacterium MT110.</title>
        <authorList>
            <person name="Cao J."/>
        </authorList>
    </citation>
    <scope>NUCLEOTIDE SEQUENCE</scope>
    <source>
        <strain evidence="1">MT110</strain>
    </source>
</reference>
<sequence length="403" mass="43478">MNLELKIALRFLKYGKTQTLFILLGIAVGVAVQIFLSTLITSLQESLIDETIGNAAHITVKSRDDEIGRILEQSNQEMSLLRGNRTALEKGLINWPVIAEELQDEPDITAFSPLVQGTALIRSSGKDLSVQVKGIQLSKADKIYELTSRIVSGEGVAEGNQILIGTKLSKDLGIEAGDVINLFTAQGEPVPFLVSGIFDLENEAVNSTVIFMDFNRSQKLFQMESRITAIEIQLKDPFQSDVIAEAWRSRIPEEEIIDWKEQNKQLLIALSSQSSSTYTIQFFVILAVTLGISSVLAVSVVQKSKEIGILKAMGVTKGSASRIFLMQGFLLGAAGSIIGAALGILLISLFQLAGLGAGVPEISYRWGSMLLIGGISTVSGSLASLLPARRSANLNPMEAIKNG</sequence>
<proteinExistence type="predicted"/>
<protein>
    <submittedName>
        <fullName evidence="1">ABC transporter permease</fullName>
    </submittedName>
</protein>
<organism evidence="1 2">
    <name type="scientific">Anoxybacterium hadale</name>
    <dbReference type="NCBI Taxonomy" id="3408580"/>
    <lineage>
        <taxon>Bacteria</taxon>
        <taxon>Bacillati</taxon>
        <taxon>Bacillota</taxon>
        <taxon>Clostridia</taxon>
        <taxon>Peptostreptococcales</taxon>
        <taxon>Anaerovoracaceae</taxon>
        <taxon>Anoxybacterium</taxon>
    </lineage>
</organism>